<reference evidence="1 2" key="1">
    <citation type="journal article" date="2024" name="Science">
        <title>Giant polyketide synthase enzymes in the biosynthesis of giant marine polyether toxins.</title>
        <authorList>
            <person name="Fallon T.R."/>
            <person name="Shende V.V."/>
            <person name="Wierzbicki I.H."/>
            <person name="Pendleton A.L."/>
            <person name="Watervoot N.F."/>
            <person name="Auber R.P."/>
            <person name="Gonzalez D.J."/>
            <person name="Wisecaver J.H."/>
            <person name="Moore B.S."/>
        </authorList>
    </citation>
    <scope>NUCLEOTIDE SEQUENCE [LARGE SCALE GENOMIC DNA]</scope>
    <source>
        <strain evidence="1 2">12B1</strain>
    </source>
</reference>
<evidence type="ECO:0000313" key="2">
    <source>
        <dbReference type="Proteomes" id="UP001515480"/>
    </source>
</evidence>
<organism evidence="1 2">
    <name type="scientific">Prymnesium parvum</name>
    <name type="common">Toxic golden alga</name>
    <dbReference type="NCBI Taxonomy" id="97485"/>
    <lineage>
        <taxon>Eukaryota</taxon>
        <taxon>Haptista</taxon>
        <taxon>Haptophyta</taxon>
        <taxon>Prymnesiophyceae</taxon>
        <taxon>Prymnesiales</taxon>
        <taxon>Prymnesiaceae</taxon>
        <taxon>Prymnesium</taxon>
    </lineage>
</organism>
<accession>A0AB34JGI2</accession>
<gene>
    <name evidence="1" type="ORF">AB1Y20_023481</name>
</gene>
<protein>
    <submittedName>
        <fullName evidence="1">Uncharacterized protein</fullName>
    </submittedName>
</protein>
<dbReference type="EMBL" id="JBGBPQ010000009">
    <property type="protein sequence ID" value="KAL1520000.1"/>
    <property type="molecule type" value="Genomic_DNA"/>
</dbReference>
<dbReference type="AlphaFoldDB" id="A0AB34JGI2"/>
<name>A0AB34JGI2_PRYPA</name>
<comment type="caution">
    <text evidence="1">The sequence shown here is derived from an EMBL/GenBank/DDBJ whole genome shotgun (WGS) entry which is preliminary data.</text>
</comment>
<dbReference type="Proteomes" id="UP001515480">
    <property type="component" value="Unassembled WGS sequence"/>
</dbReference>
<proteinExistence type="predicted"/>
<keyword evidence="2" id="KW-1185">Reference proteome</keyword>
<sequence>MMAGSWLCPRARRLHARHCKGCATILADRAVALSPVHGLLLSRSARLSLLWEAGAAPSPPPAAALARALFHRHEPQEELRPTRNLSLVGAHLTPPLAGLCLGLALRGAGEAAIRRSLRAHGVASLARRSRVSVARFVRFVLLLQESVGAPRRAPCEAVVPAGLSGAQVLLCFLWLRAADKQCLLSFLLAAARELPAGSLLAPSAAPSCERWREEWLGAAFAPDEAYAASDGAVRLAAALPPQAEGLELLAYALTSRGNERPEVVQQRFGFGGALPQVPDCVEACLREVISLALWDFDTASFCAARLPPSADPRLRRFFLSPAALAPSSAEWFDLCSARPSLRYLSGSRAAPYELHPSVATFVASLGSLLGASLPSPPPAPSPPLPLWPGCPLGWQLGGPPSRPVLLLQPLALDTAGAAAPSETLRIVFSPPDVHCYALRSLQQHTPPWVDGCRLAWLQAWRERCVAGGVPAAMQPALMALLGKRLLHALEHQRGRGEAAAAAAELMGAGGRVALLAATSHGEAACLQGLRVVMPCQAAWWLLPLLLKPSPGPAWDDLTLGSCAEYAVQLSDGCNISAAARAALAASSASDAPLNALLALHWREYGVFGEAMHRCTPREFRQVMRIVWGFACFSLPQKLSTLGALTTRTWTVIFASAPPSKA</sequence>
<evidence type="ECO:0000313" key="1">
    <source>
        <dbReference type="EMBL" id="KAL1520000.1"/>
    </source>
</evidence>